<accession>A0ACC1REU7</accession>
<reference evidence="1" key="1">
    <citation type="submission" date="2022-08" db="EMBL/GenBank/DDBJ databases">
        <title>Genome Sequence of Fusarium decemcellulare.</title>
        <authorList>
            <person name="Buettner E."/>
        </authorList>
    </citation>
    <scope>NUCLEOTIDE SEQUENCE</scope>
    <source>
        <strain evidence="1">Babe19</strain>
    </source>
</reference>
<comment type="caution">
    <text evidence="1">The sequence shown here is derived from an EMBL/GenBank/DDBJ whole genome shotgun (WGS) entry which is preliminary data.</text>
</comment>
<evidence type="ECO:0000313" key="2">
    <source>
        <dbReference type="Proteomes" id="UP001148629"/>
    </source>
</evidence>
<protein>
    <submittedName>
        <fullName evidence="1">Uncharacterized protein</fullName>
    </submittedName>
</protein>
<evidence type="ECO:0000313" key="1">
    <source>
        <dbReference type="EMBL" id="KAJ3507202.1"/>
    </source>
</evidence>
<dbReference type="EMBL" id="JANRMS010004638">
    <property type="protein sequence ID" value="KAJ3507202.1"/>
    <property type="molecule type" value="Genomic_DNA"/>
</dbReference>
<dbReference type="Proteomes" id="UP001148629">
    <property type="component" value="Unassembled WGS sequence"/>
</dbReference>
<keyword evidence="2" id="KW-1185">Reference proteome</keyword>
<sequence length="383" mass="43654">MPGHIPAGAMPYSPSQPLNHQPRAPLPQGAPVPQHNTAPAGFPAGTMPHSQHPPAPPLYAVPADLRRRDAVQIVDIRSERLTEAEACERLSTYKVIRLEKAPTSHGVDDLGYPLKPTWERVFQIEPRDISQEDARRRVKQLIRDTKPVLEKKEAKNLHIQRQLECAQDDLESRDPDRRFCHKLVQFESKFRPVDDRHVKYSSRHRRDKYRKDKKFEKHSKRSRSPTMEREAIIAYFKRMPAPGESGLRMLEEEERERRRHQASTMSPGFAPVAHHSPASHPVPVTPAPVRPAGPAMDPRLNGPLRMNAPQQPGKPLVPGKLNRPLPQAQPARQDESDDESEESEDDEEHGPPGEEDRHLRRLLQLQFLGGRTLRFLLHQDLVG</sequence>
<organism evidence="1 2">
    <name type="scientific">Fusarium decemcellulare</name>
    <dbReference type="NCBI Taxonomy" id="57161"/>
    <lineage>
        <taxon>Eukaryota</taxon>
        <taxon>Fungi</taxon>
        <taxon>Dikarya</taxon>
        <taxon>Ascomycota</taxon>
        <taxon>Pezizomycotina</taxon>
        <taxon>Sordariomycetes</taxon>
        <taxon>Hypocreomycetidae</taxon>
        <taxon>Hypocreales</taxon>
        <taxon>Nectriaceae</taxon>
        <taxon>Fusarium</taxon>
        <taxon>Fusarium decemcellulare species complex</taxon>
    </lineage>
</organism>
<gene>
    <name evidence="1" type="ORF">NM208_g15988</name>
</gene>
<proteinExistence type="predicted"/>
<name>A0ACC1REU7_9HYPO</name>